<dbReference type="PRINTS" id="PR00793">
    <property type="entry name" value="PROAMNOPTASE"/>
</dbReference>
<dbReference type="PRINTS" id="PR00111">
    <property type="entry name" value="ABHYDROLASE"/>
</dbReference>
<keyword evidence="3" id="KW-0812">Transmembrane</keyword>
<dbReference type="Proteomes" id="UP001144205">
    <property type="component" value="Unassembled WGS sequence"/>
</dbReference>
<dbReference type="PANTHER" id="PTHR43798">
    <property type="entry name" value="MONOACYLGLYCEROL LIPASE"/>
    <property type="match status" value="1"/>
</dbReference>
<reference evidence="5" key="1">
    <citation type="journal article" date="2023" name="Int. J. Syst. Evol. Microbiol.">
        <title>Sinisalibacter aestuarii sp. nov., isolated from estuarine sediment of the Arakawa River.</title>
        <authorList>
            <person name="Arafat S.T."/>
            <person name="Hirano S."/>
            <person name="Sato A."/>
            <person name="Takeuchi K."/>
            <person name="Yasuda T."/>
            <person name="Terahara T."/>
            <person name="Hamada M."/>
            <person name="Kobayashi T."/>
        </authorList>
    </citation>
    <scope>NUCLEOTIDE SEQUENCE</scope>
    <source>
        <strain evidence="5">B-399</strain>
    </source>
</reference>
<gene>
    <name evidence="5" type="ORF">STA1M1_04160</name>
</gene>
<dbReference type="RefSeq" id="WP_281840512.1">
    <property type="nucleotide sequence ID" value="NZ_BROH01000001.1"/>
</dbReference>
<proteinExistence type="inferred from homology"/>
<evidence type="ECO:0000313" key="6">
    <source>
        <dbReference type="Proteomes" id="UP001144205"/>
    </source>
</evidence>
<dbReference type="InterPro" id="IPR000073">
    <property type="entry name" value="AB_hydrolase_1"/>
</dbReference>
<feature type="transmembrane region" description="Helical" evidence="3">
    <location>
        <begin position="7"/>
        <end position="27"/>
    </location>
</feature>
<dbReference type="Gene3D" id="3.40.50.1820">
    <property type="entry name" value="alpha/beta hydrolase"/>
    <property type="match status" value="1"/>
</dbReference>
<name>A0ABQ5LNG5_9RHOB</name>
<keyword evidence="3" id="KW-1133">Transmembrane helix</keyword>
<evidence type="ECO:0000256" key="3">
    <source>
        <dbReference type="SAM" id="Phobius"/>
    </source>
</evidence>
<dbReference type="PANTHER" id="PTHR43798:SF33">
    <property type="entry name" value="HYDROLASE, PUTATIVE (AFU_ORTHOLOGUE AFUA_2G14860)-RELATED"/>
    <property type="match status" value="1"/>
</dbReference>
<comment type="caution">
    <text evidence="5">The sequence shown here is derived from an EMBL/GenBank/DDBJ whole genome shotgun (WGS) entry which is preliminary data.</text>
</comment>
<feature type="domain" description="AB hydrolase-1" evidence="4">
    <location>
        <begin position="66"/>
        <end position="186"/>
    </location>
</feature>
<comment type="similarity">
    <text evidence="1">Belongs to the peptidase S33 family.</text>
</comment>
<dbReference type="Pfam" id="PF00561">
    <property type="entry name" value="Abhydrolase_1"/>
    <property type="match status" value="1"/>
</dbReference>
<organism evidence="5 6">
    <name type="scientific">Sinisalibacter aestuarii</name>
    <dbReference type="NCBI Taxonomy" id="2949426"/>
    <lineage>
        <taxon>Bacteria</taxon>
        <taxon>Pseudomonadati</taxon>
        <taxon>Pseudomonadota</taxon>
        <taxon>Alphaproteobacteria</taxon>
        <taxon>Rhodobacterales</taxon>
        <taxon>Roseobacteraceae</taxon>
        <taxon>Sinisalibacter</taxon>
    </lineage>
</organism>
<dbReference type="SUPFAM" id="SSF53474">
    <property type="entry name" value="alpha/beta-Hydrolases"/>
    <property type="match status" value="1"/>
</dbReference>
<dbReference type="InterPro" id="IPR050266">
    <property type="entry name" value="AB_hydrolase_sf"/>
</dbReference>
<evidence type="ECO:0000256" key="2">
    <source>
        <dbReference type="ARBA" id="ARBA00022801"/>
    </source>
</evidence>
<protein>
    <recommendedName>
        <fullName evidence="4">AB hydrolase-1 domain-containing protein</fullName>
    </recommendedName>
</protein>
<keyword evidence="2" id="KW-0378">Hydrolase</keyword>
<dbReference type="EMBL" id="BROH01000001">
    <property type="protein sequence ID" value="GKY86547.1"/>
    <property type="molecule type" value="Genomic_DNA"/>
</dbReference>
<evidence type="ECO:0000259" key="4">
    <source>
        <dbReference type="Pfam" id="PF00561"/>
    </source>
</evidence>
<keyword evidence="6" id="KW-1185">Reference proteome</keyword>
<keyword evidence="3" id="KW-0472">Membrane</keyword>
<dbReference type="InterPro" id="IPR029058">
    <property type="entry name" value="AB_hydrolase_fold"/>
</dbReference>
<accession>A0ABQ5LNG5</accession>
<evidence type="ECO:0000256" key="1">
    <source>
        <dbReference type="ARBA" id="ARBA00010088"/>
    </source>
</evidence>
<sequence length="331" mass="35146">MRLIRFILVGVAVIVGVTVLAGISLYFSTSGVYTVPATVSDDPGLDRLEVDGVGLHVRIVGPQDAPVIVVLHGGPGGDFHSLEGFDALSGTHRVVFYDQRGAGLSQRVPSEALTLDGYLAELDGLIERVSPAAPVTLIGHSWGAMLASAFLGHAPDRVSRAVLIELGFLDSAEMADWAKQSRAIMLSPRFAWTGLVAGFEAMHVDGPDPSAGDDHLMGQMVHAFANDPDNPYHCPGEPYDAPSWRFGSLASRLAGATPPEELDRLALGAAFDRPVLFLAGSCDTWIGPDLQAKHAARFANARLEIIDGAGHEVLWDQPEATLAAIRAFLAE</sequence>
<dbReference type="InterPro" id="IPR002410">
    <property type="entry name" value="Peptidase_S33"/>
</dbReference>
<evidence type="ECO:0000313" key="5">
    <source>
        <dbReference type="EMBL" id="GKY86547.1"/>
    </source>
</evidence>